<feature type="domain" description="GerMN" evidence="2">
    <location>
        <begin position="61"/>
        <end position="146"/>
    </location>
</feature>
<feature type="signal peptide" evidence="1">
    <location>
        <begin position="1"/>
        <end position="17"/>
    </location>
</feature>
<organism evidence="3 4">
    <name type="scientific">Blautia liquoris</name>
    <dbReference type="NCBI Taxonomy" id="2779518"/>
    <lineage>
        <taxon>Bacteria</taxon>
        <taxon>Bacillati</taxon>
        <taxon>Bacillota</taxon>
        <taxon>Clostridia</taxon>
        <taxon>Lachnospirales</taxon>
        <taxon>Lachnospiraceae</taxon>
        <taxon>Blautia</taxon>
    </lineage>
</organism>
<proteinExistence type="predicted"/>
<evidence type="ECO:0000259" key="2">
    <source>
        <dbReference type="SMART" id="SM00909"/>
    </source>
</evidence>
<dbReference type="Proteomes" id="UP000593601">
    <property type="component" value="Chromosome"/>
</dbReference>
<keyword evidence="1" id="KW-0732">Signal</keyword>
<reference evidence="3 4" key="1">
    <citation type="submission" date="2020-10" db="EMBL/GenBank/DDBJ databases">
        <title>Blautia liquoris sp.nov., isolated from the mud in a fermentation cellar used for the production of Chinese strong-flavoured liquor.</title>
        <authorList>
            <person name="Lu L."/>
        </authorList>
    </citation>
    <scope>NUCLEOTIDE SEQUENCE [LARGE SCALE GENOMIC DNA]</scope>
    <source>
        <strain evidence="3 4">LZLJ-3</strain>
    </source>
</reference>
<dbReference type="PROSITE" id="PS51257">
    <property type="entry name" value="PROKAR_LIPOPROTEIN"/>
    <property type="match status" value="1"/>
</dbReference>
<evidence type="ECO:0000313" key="3">
    <source>
        <dbReference type="EMBL" id="QOV18346.1"/>
    </source>
</evidence>
<dbReference type="SMART" id="SM00909">
    <property type="entry name" value="Germane"/>
    <property type="match status" value="2"/>
</dbReference>
<feature type="chain" id="PRO_5039217670" evidence="1">
    <location>
        <begin position="18"/>
        <end position="309"/>
    </location>
</feature>
<keyword evidence="4" id="KW-1185">Reference proteome</keyword>
<gene>
    <name evidence="3" type="ORF">INP51_09980</name>
</gene>
<sequence length="309" mass="35239">MNRIKIILLLSVIFCLAAGCQNKKVNDDKDQHYHRYYINKEEDQVVEKSYSPKSSKTMDMVKEFQDLLSEKSDSGEYRKLLPKKVTIEKETWDEGILTLDMSSAYQTQSNTREILTRVGLVRTFVQIPGVVKVQITVNGNPIKDIQGRDIGLMNSDSFSENSGKNINTYQNVMLTLYFSDKTGKKLVPEERKVYFNSNVPLERVVVEQLVKGPKDENHLSVLPSDTRVLSVATSEGICYVNLDKSFQGDPPTATEEVSIYSIVNSLHKNCKVQEVQFSINGESKVKFRDKVPLDQLFKEDQSYISEEEK</sequence>
<dbReference type="KEGG" id="bliq:INP51_09980"/>
<name>A0A7M2RDI0_9FIRM</name>
<dbReference type="EMBL" id="CP063304">
    <property type="protein sequence ID" value="QOV18346.1"/>
    <property type="molecule type" value="Genomic_DNA"/>
</dbReference>
<dbReference type="AlphaFoldDB" id="A0A7M2RDI0"/>
<evidence type="ECO:0000256" key="1">
    <source>
        <dbReference type="SAM" id="SignalP"/>
    </source>
</evidence>
<feature type="domain" description="GerMN" evidence="2">
    <location>
        <begin position="202"/>
        <end position="288"/>
    </location>
</feature>
<protein>
    <submittedName>
        <fullName evidence="3">GerMN domain-containing protein</fullName>
    </submittedName>
</protein>
<dbReference type="InterPro" id="IPR019606">
    <property type="entry name" value="GerMN"/>
</dbReference>
<evidence type="ECO:0000313" key="4">
    <source>
        <dbReference type="Proteomes" id="UP000593601"/>
    </source>
</evidence>
<dbReference type="Pfam" id="PF10646">
    <property type="entry name" value="Germane"/>
    <property type="match status" value="2"/>
</dbReference>
<dbReference type="RefSeq" id="WP_193734708.1">
    <property type="nucleotide sequence ID" value="NZ_CP063304.1"/>
</dbReference>
<accession>A0A7M2RDI0</accession>